<dbReference type="PANTHER" id="PTHR34477:SF5">
    <property type="entry name" value="BSL5627 PROTEIN"/>
    <property type="match status" value="1"/>
</dbReference>
<dbReference type="CDD" id="cd10448">
    <property type="entry name" value="GIY-YIG_unchar_3"/>
    <property type="match status" value="1"/>
</dbReference>
<protein>
    <submittedName>
        <fullName evidence="3">GIY-YIG nuclease family protein</fullName>
    </submittedName>
</protein>
<name>A0A5B8V2L8_9SPHI</name>
<evidence type="ECO:0000256" key="1">
    <source>
        <dbReference type="ARBA" id="ARBA00007435"/>
    </source>
</evidence>
<dbReference type="InterPro" id="IPR050190">
    <property type="entry name" value="UPF0213_domain"/>
</dbReference>
<gene>
    <name evidence="3" type="ORF">FRZ54_23320</name>
</gene>
<evidence type="ECO:0000313" key="3">
    <source>
        <dbReference type="EMBL" id="QEC65757.1"/>
    </source>
</evidence>
<evidence type="ECO:0000259" key="2">
    <source>
        <dbReference type="PROSITE" id="PS50164"/>
    </source>
</evidence>
<dbReference type="OrthoDB" id="1495241at2"/>
<accession>A0A5B8V2L8</accession>
<proteinExistence type="inferred from homology"/>
<dbReference type="InterPro" id="IPR000305">
    <property type="entry name" value="GIY-YIG_endonuc"/>
</dbReference>
<dbReference type="AlphaFoldDB" id="A0A5B8V2L8"/>
<dbReference type="PROSITE" id="PS50164">
    <property type="entry name" value="GIY_YIG"/>
    <property type="match status" value="1"/>
</dbReference>
<reference evidence="3 4" key="1">
    <citation type="journal article" date="2017" name="Curr. Microbiol.">
        <title>Mucilaginibacter ginsenosidivorans sp. nov., Isolated from Soil of Ginseng Field.</title>
        <authorList>
            <person name="Kim M.M."/>
            <person name="Siddiqi M.Z."/>
            <person name="Im W.T."/>
        </authorList>
    </citation>
    <scope>NUCLEOTIDE SEQUENCE [LARGE SCALE GENOMIC DNA]</scope>
    <source>
        <strain evidence="3 4">Gsoil 3017</strain>
    </source>
</reference>
<dbReference type="EMBL" id="CP042436">
    <property type="protein sequence ID" value="QEC65757.1"/>
    <property type="molecule type" value="Genomic_DNA"/>
</dbReference>
<dbReference type="SUPFAM" id="SSF82771">
    <property type="entry name" value="GIY-YIG endonuclease"/>
    <property type="match status" value="1"/>
</dbReference>
<keyword evidence="4" id="KW-1185">Reference proteome</keyword>
<dbReference type="Gene3D" id="3.40.1440.10">
    <property type="entry name" value="GIY-YIG endonuclease"/>
    <property type="match status" value="1"/>
</dbReference>
<comment type="similarity">
    <text evidence="1">Belongs to the UPF0213 family.</text>
</comment>
<dbReference type="PANTHER" id="PTHR34477">
    <property type="entry name" value="UPF0213 PROTEIN YHBQ"/>
    <property type="match status" value="1"/>
</dbReference>
<feature type="domain" description="GIY-YIG" evidence="2">
    <location>
        <begin position="1"/>
        <end position="71"/>
    </location>
</feature>
<evidence type="ECO:0000313" key="4">
    <source>
        <dbReference type="Proteomes" id="UP000321479"/>
    </source>
</evidence>
<dbReference type="InterPro" id="IPR035901">
    <property type="entry name" value="GIY-YIG_endonuc_sf"/>
</dbReference>
<dbReference type="Proteomes" id="UP000321479">
    <property type="component" value="Chromosome"/>
</dbReference>
<dbReference type="Pfam" id="PF01541">
    <property type="entry name" value="GIY-YIG"/>
    <property type="match status" value="1"/>
</dbReference>
<sequence>MTNPYHNVLYVGVTSNLIARAWDHKNKTYPGSFTAKYNCNKLIYYQFYPRIEEAIAAEKTLKGSNRKKKESLAISLNPDWKDLYDDIIKE</sequence>
<dbReference type="KEGG" id="mgin:FRZ54_23320"/>
<organism evidence="3 4">
    <name type="scientific">Mucilaginibacter ginsenosidivorans</name>
    <dbReference type="NCBI Taxonomy" id="398053"/>
    <lineage>
        <taxon>Bacteria</taxon>
        <taxon>Pseudomonadati</taxon>
        <taxon>Bacteroidota</taxon>
        <taxon>Sphingobacteriia</taxon>
        <taxon>Sphingobacteriales</taxon>
        <taxon>Sphingobacteriaceae</taxon>
        <taxon>Mucilaginibacter</taxon>
    </lineage>
</organism>